<feature type="compositionally biased region" description="Polar residues" evidence="3">
    <location>
        <begin position="201"/>
        <end position="210"/>
    </location>
</feature>
<dbReference type="STRING" id="1193182.BN11_4300003"/>
<feature type="compositionally biased region" description="Polar residues" evidence="3">
    <location>
        <begin position="168"/>
        <end position="178"/>
    </location>
</feature>
<dbReference type="RefSeq" id="WP_053084179.1">
    <property type="nucleotide sequence ID" value="NZ_HG764815.1"/>
</dbReference>
<feature type="domain" description="ABC transporter" evidence="4">
    <location>
        <begin position="24"/>
        <end position="77"/>
    </location>
</feature>
<evidence type="ECO:0000313" key="6">
    <source>
        <dbReference type="Proteomes" id="UP000035763"/>
    </source>
</evidence>
<evidence type="ECO:0000259" key="4">
    <source>
        <dbReference type="Pfam" id="PF00005"/>
    </source>
</evidence>
<accession>W6K068</accession>
<keyword evidence="6" id="KW-1185">Reference proteome</keyword>
<dbReference type="SUPFAM" id="SSF52540">
    <property type="entry name" value="P-loop containing nucleoside triphosphate hydrolases"/>
    <property type="match status" value="1"/>
</dbReference>
<evidence type="ECO:0000256" key="1">
    <source>
        <dbReference type="ARBA" id="ARBA00005417"/>
    </source>
</evidence>
<dbReference type="Proteomes" id="UP000035763">
    <property type="component" value="Unassembled WGS sequence"/>
</dbReference>
<feature type="region of interest" description="Disordered" evidence="3">
    <location>
        <begin position="164"/>
        <end position="294"/>
    </location>
</feature>
<evidence type="ECO:0000313" key="5">
    <source>
        <dbReference type="EMBL" id="CCH74395.1"/>
    </source>
</evidence>
<organism evidence="5 6">
    <name type="scientific">Nostocoides australiense Ben110</name>
    <dbReference type="NCBI Taxonomy" id="1193182"/>
    <lineage>
        <taxon>Bacteria</taxon>
        <taxon>Bacillati</taxon>
        <taxon>Actinomycetota</taxon>
        <taxon>Actinomycetes</taxon>
        <taxon>Micrococcales</taxon>
        <taxon>Intrasporangiaceae</taxon>
        <taxon>Nostocoides</taxon>
    </lineage>
</organism>
<feature type="compositionally biased region" description="Basic residues" evidence="3">
    <location>
        <begin position="247"/>
        <end position="266"/>
    </location>
</feature>
<feature type="compositionally biased region" description="Basic and acidic residues" evidence="3">
    <location>
        <begin position="212"/>
        <end position="222"/>
    </location>
</feature>
<dbReference type="GO" id="GO:0016887">
    <property type="term" value="F:ATP hydrolysis activity"/>
    <property type="evidence" value="ECO:0007669"/>
    <property type="project" value="InterPro"/>
</dbReference>
<keyword evidence="2" id="KW-0813">Transport</keyword>
<proteinExistence type="inferred from homology"/>
<gene>
    <name evidence="5" type="ORF">BN11_4300003</name>
</gene>
<name>W6K068_9MICO</name>
<protein>
    <recommendedName>
        <fullName evidence="4">ABC transporter domain-containing protein</fullName>
    </recommendedName>
</protein>
<sequence length="294" mass="31982">MARAESRGLRARDYLRTVAAPARISGARVDEVLEQTGLLYAAGRRIRTFSLGMKQRLGIATALLGDTDHFVLDEPINGLDPEGVIWVRGLLRDLASEGRCVLLSSHLMPELEQCVDDLVIIQNGRLVAKGHLAEIMSTHEHTVVVDSADNGRLIEKLVAAARTPPATGINSSSATSTALPWAGWPTKRGSRCDSSRKNKAASRNATSHSSAPRKDQSHDDAVKCLCHRPPEVAGHPSHPPARPGVGFRRRGSSSRLGRCTRLRGVRPRQSERQHGGHTQREIREIPGSSRSVSH</sequence>
<feature type="compositionally biased region" description="Basic and acidic residues" evidence="3">
    <location>
        <begin position="268"/>
        <end position="284"/>
    </location>
</feature>
<dbReference type="EMBL" id="CAJA01000369">
    <property type="protein sequence ID" value="CCH74395.1"/>
    <property type="molecule type" value="Genomic_DNA"/>
</dbReference>
<dbReference type="InterPro" id="IPR003439">
    <property type="entry name" value="ABC_transporter-like_ATP-bd"/>
</dbReference>
<dbReference type="Gene3D" id="3.40.50.300">
    <property type="entry name" value="P-loop containing nucleotide triphosphate hydrolases"/>
    <property type="match status" value="1"/>
</dbReference>
<dbReference type="Pfam" id="PF00005">
    <property type="entry name" value="ABC_tran"/>
    <property type="match status" value="1"/>
</dbReference>
<evidence type="ECO:0000256" key="2">
    <source>
        <dbReference type="ARBA" id="ARBA00022448"/>
    </source>
</evidence>
<dbReference type="InterPro" id="IPR027417">
    <property type="entry name" value="P-loop_NTPase"/>
</dbReference>
<dbReference type="AlphaFoldDB" id="W6K068"/>
<evidence type="ECO:0000256" key="3">
    <source>
        <dbReference type="SAM" id="MobiDB-lite"/>
    </source>
</evidence>
<dbReference type="PANTHER" id="PTHR43335">
    <property type="entry name" value="ABC TRANSPORTER, ATP-BINDING PROTEIN"/>
    <property type="match status" value="1"/>
</dbReference>
<reference evidence="5 6" key="1">
    <citation type="journal article" date="2013" name="ISME J.">
        <title>A metabolic model for members of the genus Tetrasphaera involved in enhanced biological phosphorus removal.</title>
        <authorList>
            <person name="Kristiansen R."/>
            <person name="Nguyen H.T.T."/>
            <person name="Saunders A.M."/>
            <person name="Nielsen J.L."/>
            <person name="Wimmer R."/>
            <person name="Le V.Q."/>
            <person name="McIlroy S.J."/>
            <person name="Petrovski S."/>
            <person name="Seviour R.J."/>
            <person name="Calteau A."/>
            <person name="Nielsen K.L."/>
            <person name="Nielsen P.H."/>
        </authorList>
    </citation>
    <scope>NUCLEOTIDE SEQUENCE [LARGE SCALE GENOMIC DNA]</scope>
    <source>
        <strain evidence="5 6">Ben110</strain>
    </source>
</reference>
<dbReference type="GO" id="GO:0005524">
    <property type="term" value="F:ATP binding"/>
    <property type="evidence" value="ECO:0007669"/>
    <property type="project" value="InterPro"/>
</dbReference>
<comment type="caution">
    <text evidence="5">The sequence shown here is derived from an EMBL/GenBank/DDBJ whole genome shotgun (WGS) entry which is preliminary data.</text>
</comment>
<dbReference type="PANTHER" id="PTHR43335:SF4">
    <property type="entry name" value="ABC TRANSPORTER, ATP-BINDING PROTEIN"/>
    <property type="match status" value="1"/>
</dbReference>
<comment type="similarity">
    <text evidence="1">Belongs to the ABC transporter superfamily.</text>
</comment>